<dbReference type="GO" id="GO:0005886">
    <property type="term" value="C:plasma membrane"/>
    <property type="evidence" value="ECO:0007669"/>
    <property type="project" value="UniProtKB-SubCell"/>
</dbReference>
<evidence type="ECO:0000256" key="2">
    <source>
        <dbReference type="ARBA" id="ARBA00022475"/>
    </source>
</evidence>
<dbReference type="InterPro" id="IPR000725">
    <property type="entry name" value="Olfact_rcpt"/>
</dbReference>
<dbReference type="GeneID" id="115461939"/>
<dbReference type="PANTHER" id="PTHR26452">
    <property type="entry name" value="OLFACTORY RECEPTOR"/>
    <property type="match status" value="1"/>
</dbReference>
<dbReference type="GO" id="GO:0004984">
    <property type="term" value="F:olfactory receptor activity"/>
    <property type="evidence" value="ECO:0007669"/>
    <property type="project" value="InterPro"/>
</dbReference>
<evidence type="ECO:0000256" key="7">
    <source>
        <dbReference type="ARBA" id="ARBA00023040"/>
    </source>
</evidence>
<dbReference type="Gene3D" id="1.20.1070.10">
    <property type="entry name" value="Rhodopsin 7-helix transmembrane proteins"/>
    <property type="match status" value="1"/>
</dbReference>
<feature type="domain" description="G-protein coupled receptors family 1 profile" evidence="13">
    <location>
        <begin position="41"/>
        <end position="290"/>
    </location>
</feature>
<keyword evidence="6 12" id="KW-1133">Transmembrane helix</keyword>
<dbReference type="Pfam" id="PF13853">
    <property type="entry name" value="7tm_4"/>
    <property type="match status" value="1"/>
</dbReference>
<evidence type="ECO:0000256" key="3">
    <source>
        <dbReference type="ARBA" id="ARBA00022606"/>
    </source>
</evidence>
<keyword evidence="9 11" id="KW-0675">Receptor</keyword>
<evidence type="ECO:0000256" key="8">
    <source>
        <dbReference type="ARBA" id="ARBA00023136"/>
    </source>
</evidence>
<evidence type="ECO:0000256" key="11">
    <source>
        <dbReference type="RuleBase" id="RU000688"/>
    </source>
</evidence>
<dbReference type="Proteomes" id="UP000515156">
    <property type="component" value="Chromosome 2"/>
</dbReference>
<evidence type="ECO:0000256" key="9">
    <source>
        <dbReference type="ARBA" id="ARBA00023170"/>
    </source>
</evidence>
<proteinExistence type="inferred from homology"/>
<dbReference type="SUPFAM" id="SSF81321">
    <property type="entry name" value="Family A G protein-coupled receptor-like"/>
    <property type="match status" value="1"/>
</dbReference>
<dbReference type="FunCoup" id="A0A6P7XBB1">
    <property type="interactions" value="432"/>
</dbReference>
<feature type="transmembrane region" description="Helical" evidence="12">
    <location>
        <begin position="140"/>
        <end position="158"/>
    </location>
</feature>
<organism evidence="14 15">
    <name type="scientific">Microcaecilia unicolor</name>
    <dbReference type="NCBI Taxonomy" id="1415580"/>
    <lineage>
        <taxon>Eukaryota</taxon>
        <taxon>Metazoa</taxon>
        <taxon>Chordata</taxon>
        <taxon>Craniata</taxon>
        <taxon>Vertebrata</taxon>
        <taxon>Euteleostomi</taxon>
        <taxon>Amphibia</taxon>
        <taxon>Gymnophiona</taxon>
        <taxon>Siphonopidae</taxon>
        <taxon>Microcaecilia</taxon>
    </lineage>
</organism>
<dbReference type="InterPro" id="IPR050516">
    <property type="entry name" value="Olfactory_GPCR"/>
</dbReference>
<keyword evidence="8 12" id="KW-0472">Membrane</keyword>
<keyword evidence="2 12" id="KW-1003">Cell membrane</keyword>
<feature type="transmembrane region" description="Helical" evidence="12">
    <location>
        <begin position="240"/>
        <end position="260"/>
    </location>
</feature>
<dbReference type="AlphaFoldDB" id="A0A6P7XBB1"/>
<evidence type="ECO:0000256" key="1">
    <source>
        <dbReference type="ARBA" id="ARBA00004651"/>
    </source>
</evidence>
<keyword evidence="10 11" id="KW-0807">Transducer</keyword>
<name>A0A6P7XBB1_9AMPH</name>
<evidence type="ECO:0000256" key="10">
    <source>
        <dbReference type="ARBA" id="ARBA00023224"/>
    </source>
</evidence>
<dbReference type="InterPro" id="IPR017452">
    <property type="entry name" value="GPCR_Rhodpsn_7TM"/>
</dbReference>
<dbReference type="PRINTS" id="PR00237">
    <property type="entry name" value="GPCRRHODOPSN"/>
</dbReference>
<keyword evidence="4 11" id="KW-0812">Transmembrane</keyword>
<comment type="subcellular location">
    <subcellularLocation>
        <location evidence="1 12">Cell membrane</location>
        <topology evidence="1 12">Multi-pass membrane protein</topology>
    </subcellularLocation>
</comment>
<keyword evidence="5 12" id="KW-0552">Olfaction</keyword>
<protein>
    <recommendedName>
        <fullName evidence="12">Olfactory receptor</fullName>
    </recommendedName>
</protein>
<reference evidence="15" key="1">
    <citation type="submission" date="2025-08" db="UniProtKB">
        <authorList>
            <consortium name="RefSeq"/>
        </authorList>
    </citation>
    <scope>IDENTIFICATION</scope>
</reference>
<gene>
    <name evidence="15" type="primary">LOC115461939</name>
</gene>
<dbReference type="InterPro" id="IPR000276">
    <property type="entry name" value="GPCR_Rhodpsn"/>
</dbReference>
<keyword evidence="3 12" id="KW-0716">Sensory transduction</keyword>
<dbReference type="OrthoDB" id="5964498at2759"/>
<comment type="similarity">
    <text evidence="11">Belongs to the G-protein coupled receptor 1 family.</text>
</comment>
<dbReference type="FunFam" id="1.20.1070.10:FF:000001">
    <property type="entry name" value="Olfactory receptor"/>
    <property type="match status" value="1"/>
</dbReference>
<evidence type="ECO:0000313" key="14">
    <source>
        <dbReference type="Proteomes" id="UP000515156"/>
    </source>
</evidence>
<keyword evidence="14" id="KW-1185">Reference proteome</keyword>
<evidence type="ECO:0000256" key="5">
    <source>
        <dbReference type="ARBA" id="ARBA00022725"/>
    </source>
</evidence>
<evidence type="ECO:0000256" key="6">
    <source>
        <dbReference type="ARBA" id="ARBA00022989"/>
    </source>
</evidence>
<dbReference type="GO" id="GO:0004930">
    <property type="term" value="F:G protein-coupled receptor activity"/>
    <property type="evidence" value="ECO:0007669"/>
    <property type="project" value="UniProtKB-KW"/>
</dbReference>
<evidence type="ECO:0000256" key="12">
    <source>
        <dbReference type="RuleBase" id="RU363047"/>
    </source>
</evidence>
<accession>A0A6P7XBB1</accession>
<keyword evidence="7 11" id="KW-0297">G-protein coupled receptor</keyword>
<feature type="transmembrane region" description="Helical" evidence="12">
    <location>
        <begin position="272"/>
        <end position="292"/>
    </location>
</feature>
<dbReference type="RefSeq" id="XP_030047850.1">
    <property type="nucleotide sequence ID" value="XM_030191990.1"/>
</dbReference>
<dbReference type="PRINTS" id="PR00245">
    <property type="entry name" value="OLFACTORYR"/>
</dbReference>
<dbReference type="KEGG" id="muo:115461939"/>
<dbReference type="InParanoid" id="A0A6P7XBB1"/>
<feature type="transmembrane region" description="Helical" evidence="12">
    <location>
        <begin position="98"/>
        <end position="120"/>
    </location>
</feature>
<feature type="transmembrane region" description="Helical" evidence="12">
    <location>
        <begin position="26"/>
        <end position="48"/>
    </location>
</feature>
<feature type="transmembrane region" description="Helical" evidence="12">
    <location>
        <begin position="197"/>
        <end position="219"/>
    </location>
</feature>
<evidence type="ECO:0000259" key="13">
    <source>
        <dbReference type="PROSITE" id="PS50262"/>
    </source>
</evidence>
<evidence type="ECO:0000313" key="15">
    <source>
        <dbReference type="RefSeq" id="XP_030047850.1"/>
    </source>
</evidence>
<sequence>MEWKNQTAMLEFLLLGFTEQIELKSLLFKVFLVMYMLNLMGNGTITLVIAGNSQLHTPMYFFLCNLSFVDMCSSSVTVPKLLNNLISDSKTISFSECIAQLYFFLVFGCSECMLLAIMAYDRYVAVCNPLHYITIMNKKVCLSMSVASWIISFLHSLLHTLLVYRLSFCKSHEIQHYFCDVTPLLQLSCTDTSINELVVFAEGSVLTLFTVFIILISYIRIITTIQKIKSTGGRWKTFSTCSSHFTVVTLFYGTVIFMYFRPSSSYSLTKDRIASVMYNMLSPMLNPFIYSLRNRDVKMALKKVLQRKGSSWVNII</sequence>
<dbReference type="PROSITE" id="PS50262">
    <property type="entry name" value="G_PROTEIN_RECEP_F1_2"/>
    <property type="match status" value="1"/>
</dbReference>
<dbReference type="CDD" id="cd13954">
    <property type="entry name" value="7tmA_OR"/>
    <property type="match status" value="1"/>
</dbReference>
<evidence type="ECO:0000256" key="4">
    <source>
        <dbReference type="ARBA" id="ARBA00022692"/>
    </source>
</evidence>
<dbReference type="PROSITE" id="PS00237">
    <property type="entry name" value="G_PROTEIN_RECEP_F1_1"/>
    <property type="match status" value="1"/>
</dbReference>